<evidence type="ECO:0000313" key="3">
    <source>
        <dbReference type="Proteomes" id="UP001151760"/>
    </source>
</evidence>
<reference evidence="2" key="2">
    <citation type="submission" date="2022-01" db="EMBL/GenBank/DDBJ databases">
        <authorList>
            <person name="Yamashiro T."/>
            <person name="Shiraishi A."/>
            <person name="Satake H."/>
            <person name="Nakayama K."/>
        </authorList>
    </citation>
    <scope>NUCLEOTIDE SEQUENCE</scope>
</reference>
<evidence type="ECO:0000313" key="2">
    <source>
        <dbReference type="EMBL" id="GJT18221.1"/>
    </source>
</evidence>
<comment type="caution">
    <text evidence="2">The sequence shown here is derived from an EMBL/GenBank/DDBJ whole genome shotgun (WGS) entry which is preliminary data.</text>
</comment>
<dbReference type="EMBL" id="BQNB010013622">
    <property type="protein sequence ID" value="GJT18221.1"/>
    <property type="molecule type" value="Genomic_DNA"/>
</dbReference>
<reference evidence="2" key="1">
    <citation type="journal article" date="2022" name="Int. J. Mol. Sci.">
        <title>Draft Genome of Tanacetum Coccineum: Genomic Comparison of Closely Related Tanacetum-Family Plants.</title>
        <authorList>
            <person name="Yamashiro T."/>
            <person name="Shiraishi A."/>
            <person name="Nakayama K."/>
            <person name="Satake H."/>
        </authorList>
    </citation>
    <scope>NUCLEOTIDE SEQUENCE</scope>
</reference>
<feature type="region of interest" description="Disordered" evidence="1">
    <location>
        <begin position="192"/>
        <end position="216"/>
    </location>
</feature>
<gene>
    <name evidence="2" type="ORF">Tco_0876927</name>
</gene>
<sequence>MRLLANSKAKKFFREPKERRGLSNKGINMLHIIFRGDRSSIFNNIGTRKPTKPSIEHQETTNSSPRKKVISPLLHGIPILGITSTERLGAKFKIEQNTLADPNTDNWENGMRKWVRTEHEEDVMSYDIEAIENVIENESHFSLEVVDQDLIFLAMFTKHLMGKEEFIGGIGGGSFSKHSMVAKDGLGGDGFIVEGERSPSTSSKDEEDGGVANKSSIGSRLVATSEIVVERLLEKLVELRMSSSMEEKMVDKEEKKFLDW</sequence>
<proteinExistence type="predicted"/>
<feature type="region of interest" description="Disordered" evidence="1">
    <location>
        <begin position="45"/>
        <end position="66"/>
    </location>
</feature>
<accession>A0ABQ5BTX1</accession>
<protein>
    <submittedName>
        <fullName evidence="2">Uncharacterized protein</fullName>
    </submittedName>
</protein>
<dbReference type="Proteomes" id="UP001151760">
    <property type="component" value="Unassembled WGS sequence"/>
</dbReference>
<organism evidence="2 3">
    <name type="scientific">Tanacetum coccineum</name>
    <dbReference type="NCBI Taxonomy" id="301880"/>
    <lineage>
        <taxon>Eukaryota</taxon>
        <taxon>Viridiplantae</taxon>
        <taxon>Streptophyta</taxon>
        <taxon>Embryophyta</taxon>
        <taxon>Tracheophyta</taxon>
        <taxon>Spermatophyta</taxon>
        <taxon>Magnoliopsida</taxon>
        <taxon>eudicotyledons</taxon>
        <taxon>Gunneridae</taxon>
        <taxon>Pentapetalae</taxon>
        <taxon>asterids</taxon>
        <taxon>campanulids</taxon>
        <taxon>Asterales</taxon>
        <taxon>Asteraceae</taxon>
        <taxon>Asteroideae</taxon>
        <taxon>Anthemideae</taxon>
        <taxon>Anthemidinae</taxon>
        <taxon>Tanacetum</taxon>
    </lineage>
</organism>
<evidence type="ECO:0000256" key="1">
    <source>
        <dbReference type="SAM" id="MobiDB-lite"/>
    </source>
</evidence>
<name>A0ABQ5BTX1_9ASTR</name>
<keyword evidence="3" id="KW-1185">Reference proteome</keyword>